<dbReference type="AlphaFoldDB" id="A0A0N0RY37"/>
<feature type="region of interest" description="Disordered" evidence="1">
    <location>
        <begin position="1"/>
        <end position="31"/>
    </location>
</feature>
<feature type="compositionally biased region" description="Polar residues" evidence="1">
    <location>
        <begin position="7"/>
        <end position="28"/>
    </location>
</feature>
<dbReference type="EMBL" id="LHQQ01000187">
    <property type="protein sequence ID" value="KOS39829.1"/>
    <property type="molecule type" value="Genomic_DNA"/>
</dbReference>
<sequence>MNHTRKFSGTQDIQGYSTRWRSGSAQRTQVKRKPVLSRIEYVQSKWYAMQEKAKKEMSEYSVSHVSNAE</sequence>
<evidence type="ECO:0000256" key="1">
    <source>
        <dbReference type="SAM" id="MobiDB-lite"/>
    </source>
</evidence>
<reference evidence="2 3" key="1">
    <citation type="submission" date="2015-08" db="EMBL/GenBank/DDBJ databases">
        <title>Genome sequencing of Penicillium nordicum.</title>
        <authorList>
            <person name="Nguyen H.D."/>
            <person name="Seifert K.A."/>
        </authorList>
    </citation>
    <scope>NUCLEOTIDE SEQUENCE [LARGE SCALE GENOMIC DNA]</scope>
    <source>
        <strain evidence="2 3">DAOMC 185683</strain>
    </source>
</reference>
<name>A0A0N0RY37_9EURO</name>
<organism evidence="2 3">
    <name type="scientific">Penicillium nordicum</name>
    <dbReference type="NCBI Taxonomy" id="229535"/>
    <lineage>
        <taxon>Eukaryota</taxon>
        <taxon>Fungi</taxon>
        <taxon>Dikarya</taxon>
        <taxon>Ascomycota</taxon>
        <taxon>Pezizomycotina</taxon>
        <taxon>Eurotiomycetes</taxon>
        <taxon>Eurotiomycetidae</taxon>
        <taxon>Eurotiales</taxon>
        <taxon>Aspergillaceae</taxon>
        <taxon>Penicillium</taxon>
    </lineage>
</organism>
<evidence type="ECO:0000313" key="2">
    <source>
        <dbReference type="EMBL" id="KOS39829.1"/>
    </source>
</evidence>
<accession>A0A0N0RY37</accession>
<keyword evidence="3" id="KW-1185">Reference proteome</keyword>
<proteinExistence type="predicted"/>
<evidence type="ECO:0000313" key="3">
    <source>
        <dbReference type="Proteomes" id="UP000037696"/>
    </source>
</evidence>
<gene>
    <name evidence="2" type="ORF">ACN38_g9329</name>
</gene>
<protein>
    <submittedName>
        <fullName evidence="2">Uncharacterized protein</fullName>
    </submittedName>
</protein>
<comment type="caution">
    <text evidence="2">The sequence shown here is derived from an EMBL/GenBank/DDBJ whole genome shotgun (WGS) entry which is preliminary data.</text>
</comment>
<dbReference type="Proteomes" id="UP000037696">
    <property type="component" value="Unassembled WGS sequence"/>
</dbReference>